<dbReference type="OrthoDB" id="5945995at2"/>
<reference evidence="3 4" key="1">
    <citation type="submission" date="2018-08" db="EMBL/GenBank/DDBJ databases">
        <title>Komagataeibacter sp. AV 382.</title>
        <authorList>
            <person name="Skraban J."/>
            <person name="Trcek J."/>
        </authorList>
    </citation>
    <scope>NUCLEOTIDE SEQUENCE [LARGE SCALE GENOMIC DNA]</scope>
    <source>
        <strain evidence="3 4">AV 382</strain>
    </source>
</reference>
<proteinExistence type="predicted"/>
<dbReference type="EMBL" id="QUWV01000001">
    <property type="protein sequence ID" value="RFD21555.1"/>
    <property type="molecule type" value="Genomic_DNA"/>
</dbReference>
<keyword evidence="4" id="KW-1185">Reference proteome</keyword>
<evidence type="ECO:0000313" key="3">
    <source>
        <dbReference type="EMBL" id="RFD21555.1"/>
    </source>
</evidence>
<dbReference type="AlphaFoldDB" id="A0A371Z4Z2"/>
<protein>
    <submittedName>
        <fullName evidence="3">Lytic transglycosylase domain-containing protein</fullName>
    </submittedName>
</protein>
<dbReference type="InterPro" id="IPR023346">
    <property type="entry name" value="Lysozyme-like_dom_sf"/>
</dbReference>
<organism evidence="3 4">
    <name type="scientific">Komagataeibacter melaceti</name>
    <dbReference type="NCBI Taxonomy" id="2766577"/>
    <lineage>
        <taxon>Bacteria</taxon>
        <taxon>Pseudomonadati</taxon>
        <taxon>Pseudomonadota</taxon>
        <taxon>Alphaproteobacteria</taxon>
        <taxon>Acetobacterales</taxon>
        <taxon>Acetobacteraceae</taxon>
        <taxon>Komagataeibacter</taxon>
    </lineage>
</organism>
<accession>A0A371Z4Z2</accession>
<comment type="caution">
    <text evidence="3">The sequence shown here is derived from an EMBL/GenBank/DDBJ whole genome shotgun (WGS) entry which is preliminary data.</text>
</comment>
<keyword evidence="2" id="KW-0732">Signal</keyword>
<name>A0A371Z4Z2_9PROT</name>
<dbReference type="SUPFAM" id="SSF53955">
    <property type="entry name" value="Lysozyme-like"/>
    <property type="match status" value="1"/>
</dbReference>
<evidence type="ECO:0000313" key="4">
    <source>
        <dbReference type="Proteomes" id="UP000262371"/>
    </source>
</evidence>
<dbReference type="PROSITE" id="PS51257">
    <property type="entry name" value="PROKAR_LIPOPROTEIN"/>
    <property type="match status" value="1"/>
</dbReference>
<feature type="region of interest" description="Disordered" evidence="1">
    <location>
        <begin position="184"/>
        <end position="207"/>
    </location>
</feature>
<feature type="compositionally biased region" description="Basic and acidic residues" evidence="1">
    <location>
        <begin position="184"/>
        <end position="198"/>
    </location>
</feature>
<dbReference type="Proteomes" id="UP000262371">
    <property type="component" value="Unassembled WGS sequence"/>
</dbReference>
<evidence type="ECO:0000256" key="2">
    <source>
        <dbReference type="SAM" id="SignalP"/>
    </source>
</evidence>
<feature type="chain" id="PRO_5016943575" evidence="2">
    <location>
        <begin position="28"/>
        <end position="283"/>
    </location>
</feature>
<gene>
    <name evidence="3" type="ORF">DY926_00170</name>
</gene>
<evidence type="ECO:0000256" key="1">
    <source>
        <dbReference type="SAM" id="MobiDB-lite"/>
    </source>
</evidence>
<sequence length="283" mass="30169">MTVFRRPSCLAVLPVLVMGACMSGAMARSSEAALCVAATAQAERTLHIPDGFLSAMSRVESGRAEPDGVISAWPWTVNAAGTGHHYASREEAMEAVRVFHQQGIVSIDVGCMQVNLQQHPDAFSSLDQAFDPFRNALYAGNFLLQMHDRTGSWPRAAAAYHSQTPGIGSSYQWKVLETWAVPQDERSAQASGQKKDQKPASPGGQALVASNMLNTGRSKPVLVAAPTGADGGKADAPPRMFHPFQGSRHFDEPAARKPATAGMRGRTLASYRAAPVAMAMHGN</sequence>
<feature type="signal peptide" evidence="2">
    <location>
        <begin position="1"/>
        <end position="27"/>
    </location>
</feature>